<feature type="region of interest" description="Disordered" evidence="2">
    <location>
        <begin position="369"/>
        <end position="403"/>
    </location>
</feature>
<feature type="compositionally biased region" description="Basic and acidic residues" evidence="2">
    <location>
        <begin position="282"/>
        <end position="300"/>
    </location>
</feature>
<protein>
    <submittedName>
        <fullName evidence="4">Uncharacterized protein</fullName>
    </submittedName>
</protein>
<accession>A0A940Y332</accession>
<keyword evidence="5" id="KW-1185">Reference proteome</keyword>
<evidence type="ECO:0000313" key="5">
    <source>
        <dbReference type="Proteomes" id="UP000677413"/>
    </source>
</evidence>
<feature type="compositionally biased region" description="Acidic residues" evidence="2">
    <location>
        <begin position="379"/>
        <end position="403"/>
    </location>
</feature>
<evidence type="ECO:0000256" key="1">
    <source>
        <dbReference type="SAM" id="Coils"/>
    </source>
</evidence>
<evidence type="ECO:0000256" key="2">
    <source>
        <dbReference type="SAM" id="MobiDB-lite"/>
    </source>
</evidence>
<organism evidence="4 5">
    <name type="scientific">Streptomyces liliiviolaceus</name>
    <dbReference type="NCBI Taxonomy" id="2823109"/>
    <lineage>
        <taxon>Bacteria</taxon>
        <taxon>Bacillati</taxon>
        <taxon>Actinomycetota</taxon>
        <taxon>Actinomycetes</taxon>
        <taxon>Kitasatosporales</taxon>
        <taxon>Streptomycetaceae</taxon>
        <taxon>Streptomyces</taxon>
    </lineage>
</organism>
<feature type="transmembrane region" description="Helical" evidence="3">
    <location>
        <begin position="21"/>
        <end position="46"/>
    </location>
</feature>
<feature type="transmembrane region" description="Helical" evidence="3">
    <location>
        <begin position="52"/>
        <end position="70"/>
    </location>
</feature>
<keyword evidence="4" id="KW-0614">Plasmid</keyword>
<keyword evidence="3" id="KW-0812">Transmembrane</keyword>
<proteinExistence type="predicted"/>
<comment type="caution">
    <text evidence="4">The sequence shown here is derived from an EMBL/GenBank/DDBJ whole genome shotgun (WGS) entry which is preliminary data.</text>
</comment>
<sequence length="403" mass="43579">MTEKPDQTDTKWWKGRPSPRGAVLSILGIVTLGVAVLSMAVSYQILEPRFGAWAVPTVGALDALWVVFQATEILSGNNKRRAMRVQIAGLVLTVVNAAIPTADLVMRGSGRFELAVILTPIAIVATKGAWWIALPSLGRKVSADTRQEIAAKRQQVSDRLETMEAEAAHRIELLECAKALEKQVAEAETAYRKSVLKRQQKSIDTLHEQAEATAQTVAEKELPASVAAILLPDLDTWTPPALSLPGTADRDAFGTDRPALPAGRAASGTGADGSHAGQSDSTDSRHGERHGEEHTDRDADRDAVTLAQLAAVASVPLPEPGETLSDGQLAVVLRHLRYRDDPPLSYRAARDIFREGGFVGSEKRVRRTWGALLSKEESTDTDPDEENTDTEEETDSEEEDSDA</sequence>
<dbReference type="AlphaFoldDB" id="A0A940Y332"/>
<feature type="transmembrane region" description="Helical" evidence="3">
    <location>
        <begin position="114"/>
        <end position="134"/>
    </location>
</feature>
<gene>
    <name evidence="4" type="ORF">J8N05_47060</name>
</gene>
<geneLocation type="plasmid" evidence="4">
    <name>p1</name>
</geneLocation>
<feature type="region of interest" description="Disordered" evidence="2">
    <location>
        <begin position="241"/>
        <end position="300"/>
    </location>
</feature>
<dbReference type="Proteomes" id="UP000677413">
    <property type="component" value="Unassembled WGS sequence"/>
</dbReference>
<reference evidence="4 5" key="1">
    <citation type="submission" date="2021-04" db="EMBL/GenBank/DDBJ databases">
        <authorList>
            <person name="Tang X."/>
            <person name="Zhou X."/>
            <person name="Chen X."/>
            <person name="Cernava T."/>
            <person name="Zhang C."/>
        </authorList>
    </citation>
    <scope>NUCLEOTIDE SEQUENCE [LARGE SCALE GENOMIC DNA]</scope>
    <source>
        <strain evidence="4 5">BH-SS-21</strain>
        <plasmid evidence="4">p1</plasmid>
    </source>
</reference>
<keyword evidence="1" id="KW-0175">Coiled coil</keyword>
<evidence type="ECO:0000313" key="4">
    <source>
        <dbReference type="EMBL" id="MBQ0855722.1"/>
    </source>
</evidence>
<feature type="coiled-coil region" evidence="1">
    <location>
        <begin position="146"/>
        <end position="197"/>
    </location>
</feature>
<evidence type="ECO:0000256" key="3">
    <source>
        <dbReference type="SAM" id="Phobius"/>
    </source>
</evidence>
<name>A0A940Y332_9ACTN</name>
<keyword evidence="3" id="KW-0472">Membrane</keyword>
<keyword evidence="3" id="KW-1133">Transmembrane helix</keyword>
<dbReference type="EMBL" id="JAGPYQ010000004">
    <property type="protein sequence ID" value="MBQ0855722.1"/>
    <property type="molecule type" value="Genomic_DNA"/>
</dbReference>
<dbReference type="RefSeq" id="WP_210894718.1">
    <property type="nucleotide sequence ID" value="NZ_JAGPYQ010000004.1"/>
</dbReference>